<feature type="compositionally biased region" description="Basic and acidic residues" evidence="10">
    <location>
        <begin position="20"/>
        <end position="30"/>
    </location>
</feature>
<accession>A0A8B7XN16</accession>
<keyword evidence="5" id="KW-0539">Nucleus</keyword>
<evidence type="ECO:0000256" key="3">
    <source>
        <dbReference type="ARBA" id="ARBA00022737"/>
    </source>
</evidence>
<comment type="subunit">
    <text evidence="7">Component of the PRP19-CDC5L splicing complex composed of a core complex comprising a homotetramer of PRPF19, CDC5L, PLRG1 and BCAS2, and at least three less stably associated proteins CTNNBL1, CWC15 and HSPA8. Interacts directly with CWC15 and CDC5L in the complex. Interacts with AICDA; the interaction is important for the antibody diversification activity of AICDA. Interacts with PRPF31 (via its NLS). Interacts (via its N-terminal NLS) with KPNA1 and KPNA2.</text>
</comment>
<dbReference type="Pfam" id="PF08216">
    <property type="entry name" value="CTNNBL"/>
    <property type="match status" value="1"/>
</dbReference>
<feature type="region of interest" description="Disordered" evidence="10">
    <location>
        <begin position="1"/>
        <end position="43"/>
    </location>
</feature>
<evidence type="ECO:0000256" key="8">
    <source>
        <dbReference type="ARBA" id="ARBA00070106"/>
    </source>
</evidence>
<protein>
    <recommendedName>
        <fullName evidence="8">Beta-catenin-like protein 1</fullName>
    </recommendedName>
    <alternativeName>
        <fullName evidence="9">Nuclear-associated protein</fullName>
    </alternativeName>
</protein>
<keyword evidence="12" id="KW-1185">Reference proteome</keyword>
<comment type="subcellular location">
    <subcellularLocation>
        <location evidence="1">Nucleus</location>
    </subcellularLocation>
</comment>
<evidence type="ECO:0000313" key="13">
    <source>
        <dbReference type="RefSeq" id="XP_022082218.1"/>
    </source>
</evidence>
<keyword evidence="2" id="KW-0597">Phosphoprotein</keyword>
<dbReference type="CTD" id="56259"/>
<evidence type="ECO:0000256" key="5">
    <source>
        <dbReference type="ARBA" id="ARBA00023242"/>
    </source>
</evidence>
<dbReference type="AlphaFoldDB" id="A0A8B7XN16"/>
<dbReference type="Proteomes" id="UP000694845">
    <property type="component" value="Unplaced"/>
</dbReference>
<dbReference type="OMA" id="TDWREQE"/>
<name>A0A8B7XN16_ACAPL</name>
<keyword evidence="3" id="KW-0677">Repeat</keyword>
<dbReference type="Gene3D" id="1.25.10.10">
    <property type="entry name" value="Leucine-rich Repeat Variant"/>
    <property type="match status" value="1"/>
</dbReference>
<evidence type="ECO:0000256" key="1">
    <source>
        <dbReference type="ARBA" id="ARBA00004123"/>
    </source>
</evidence>
<dbReference type="OrthoDB" id="1898821at2759"/>
<evidence type="ECO:0000256" key="6">
    <source>
        <dbReference type="ARBA" id="ARBA00058456"/>
    </source>
</evidence>
<dbReference type="InterPro" id="IPR011989">
    <property type="entry name" value="ARM-like"/>
</dbReference>
<dbReference type="RefSeq" id="XP_022082218.1">
    <property type="nucleotide sequence ID" value="XM_022226526.1"/>
</dbReference>
<evidence type="ECO:0000256" key="2">
    <source>
        <dbReference type="ARBA" id="ARBA00022553"/>
    </source>
</evidence>
<dbReference type="GO" id="GO:0005681">
    <property type="term" value="C:spliceosomal complex"/>
    <property type="evidence" value="ECO:0007669"/>
    <property type="project" value="TreeGrafter"/>
</dbReference>
<dbReference type="InterPro" id="IPR013180">
    <property type="entry name" value="CTNNBL1_N"/>
</dbReference>
<sequence>MDVVELLSFQPDKPNLKRKREGEDNAKNDEENGGIMPLPTKMKGWDEKVESTVPEGGMTEEERQRILQMVEQEPEVPSLDDAGLRKLILSFEKKVYRNQEMRIKYPDSPEKFMESEVDLNDTVQELHVIATSPDMYHHLVELNAIKSLMQLVSHENTDISIAVIDLLHELTDVDTLNESEDSAGALIDALLDEQIVATLVQNMDRLDESVKEESEGIHNTLGIIENMTEFRPEMCGEAAQQNLLQWLLKKLKPKVPFDANKLYCSEILAILLQDTQENRELLGELDGIDTLLQQLAVYKRHDPTSTEENEMMENLFNCLCSALMLSSNKGRFLRGEGVQLMNLMLREKKLSRHSALKVLDHAMTGPDGTENCTKFIDILGLRSLFPLFMKTPKIRKKTSSPQEHEEHVCSIMAALLKNCTGTHRQRLINKFTESDHIKVDRLMELHFSYLSRVQHCDDRIEREKQRRVREGDIIDDDQEDEYYLRRLDAGLFTLQLVDYIILDLSCSSGLPTIKQRVLQLLNMHGGTISAIRNTVREYAGNIGDENNQDSASAERERLMTLVDKF</sequence>
<evidence type="ECO:0000256" key="4">
    <source>
        <dbReference type="ARBA" id="ARBA00023054"/>
    </source>
</evidence>
<evidence type="ECO:0000256" key="7">
    <source>
        <dbReference type="ARBA" id="ARBA00061776"/>
    </source>
</evidence>
<dbReference type="FunFam" id="1.25.10.10:FF:001136">
    <property type="entry name" value="Beta-catenin-like protein 1"/>
    <property type="match status" value="1"/>
</dbReference>
<evidence type="ECO:0000313" key="12">
    <source>
        <dbReference type="Proteomes" id="UP000694845"/>
    </source>
</evidence>
<dbReference type="SMART" id="SM01156">
    <property type="entry name" value="DUF1716"/>
    <property type="match status" value="1"/>
</dbReference>
<gene>
    <name evidence="13" type="primary">LOC110974723</name>
</gene>
<evidence type="ECO:0000259" key="11">
    <source>
        <dbReference type="SMART" id="SM01156"/>
    </source>
</evidence>
<reference evidence="13" key="1">
    <citation type="submission" date="2025-08" db="UniProtKB">
        <authorList>
            <consortium name="RefSeq"/>
        </authorList>
    </citation>
    <scope>IDENTIFICATION</scope>
</reference>
<dbReference type="KEGG" id="aplc:110974723"/>
<dbReference type="SUPFAM" id="SSF48371">
    <property type="entry name" value="ARM repeat"/>
    <property type="match status" value="1"/>
</dbReference>
<evidence type="ECO:0000256" key="10">
    <source>
        <dbReference type="SAM" id="MobiDB-lite"/>
    </source>
</evidence>
<keyword evidence="4" id="KW-0175">Coiled coil</keyword>
<organism evidence="12 13">
    <name type="scientific">Acanthaster planci</name>
    <name type="common">Crown-of-thorns starfish</name>
    <dbReference type="NCBI Taxonomy" id="133434"/>
    <lineage>
        <taxon>Eukaryota</taxon>
        <taxon>Metazoa</taxon>
        <taxon>Echinodermata</taxon>
        <taxon>Eleutherozoa</taxon>
        <taxon>Asterozoa</taxon>
        <taxon>Asteroidea</taxon>
        <taxon>Valvatacea</taxon>
        <taxon>Valvatida</taxon>
        <taxon>Acanthasteridae</taxon>
        <taxon>Acanthaster</taxon>
    </lineage>
</organism>
<dbReference type="PANTHER" id="PTHR14978:SF0">
    <property type="entry name" value="BETA-CATENIN-LIKE PROTEIN 1"/>
    <property type="match status" value="1"/>
</dbReference>
<dbReference type="InterPro" id="IPR039678">
    <property type="entry name" value="CTNNBL1"/>
</dbReference>
<comment type="function">
    <text evidence="6">Component of the PRP19-CDC5L complex that forms an integral part of the spliceosome and is required for activating pre-mRNA splicing. Participates in AID/AICDA-mediated somatic hypermutation (SHM) and class-switch recombination (CSR), 2 processes resulting in the production of high-affinity, mutated isotype-switched antibodies.</text>
</comment>
<feature type="domain" description="Beta-catenin-like protein 1 N-terminal" evidence="11">
    <location>
        <begin position="59"/>
        <end position="164"/>
    </location>
</feature>
<proteinExistence type="predicted"/>
<dbReference type="GO" id="GO:0010467">
    <property type="term" value="P:gene expression"/>
    <property type="evidence" value="ECO:0007669"/>
    <property type="project" value="UniProtKB-ARBA"/>
</dbReference>
<evidence type="ECO:0000256" key="9">
    <source>
        <dbReference type="ARBA" id="ARBA00083862"/>
    </source>
</evidence>
<dbReference type="InterPro" id="IPR016024">
    <property type="entry name" value="ARM-type_fold"/>
</dbReference>
<dbReference type="PANTHER" id="PTHR14978">
    <property type="entry name" value="BETA-CATENIN-LIKE PROTEIN 1 NUCLEAR ASSOCIATED PROTEIN"/>
    <property type="match status" value="1"/>
</dbReference>
<dbReference type="GeneID" id="110974723"/>